<dbReference type="Proteomes" id="UP000325415">
    <property type="component" value="Unassembled WGS sequence"/>
</dbReference>
<feature type="signal peptide" evidence="2">
    <location>
        <begin position="1"/>
        <end position="28"/>
    </location>
</feature>
<dbReference type="PROSITE" id="PS51257">
    <property type="entry name" value="PROKAR_LIPOPROTEIN"/>
    <property type="match status" value="1"/>
</dbReference>
<dbReference type="Gene3D" id="3.40.190.10">
    <property type="entry name" value="Periplasmic binding protein-like II"/>
    <property type="match status" value="2"/>
</dbReference>
<comment type="caution">
    <text evidence="4">The sequence shown here is derived from an EMBL/GenBank/DDBJ whole genome shotgun (WGS) entry which is preliminary data.</text>
</comment>
<dbReference type="PANTHER" id="PTHR35936">
    <property type="entry name" value="MEMBRANE-BOUND LYTIC MUREIN TRANSGLYCOSYLASE F"/>
    <property type="match status" value="1"/>
</dbReference>
<keyword evidence="1 2" id="KW-0732">Signal</keyword>
<feature type="chain" id="PRO_5030134939" evidence="2">
    <location>
        <begin position="29"/>
        <end position="281"/>
    </location>
</feature>
<dbReference type="Pfam" id="PF00497">
    <property type="entry name" value="SBP_bac_3"/>
    <property type="match status" value="1"/>
</dbReference>
<organism evidence="4 5">
    <name type="scientific">Bifidobacterium tibiigranuli</name>
    <dbReference type="NCBI Taxonomy" id="2172043"/>
    <lineage>
        <taxon>Bacteria</taxon>
        <taxon>Bacillati</taxon>
        <taxon>Actinomycetota</taxon>
        <taxon>Actinomycetes</taxon>
        <taxon>Bifidobacteriales</taxon>
        <taxon>Bifidobacteriaceae</taxon>
        <taxon>Bifidobacterium</taxon>
    </lineage>
</organism>
<dbReference type="SMART" id="SM00062">
    <property type="entry name" value="PBPb"/>
    <property type="match status" value="1"/>
</dbReference>
<keyword evidence="5" id="KW-1185">Reference proteome</keyword>
<dbReference type="PANTHER" id="PTHR35936:SF17">
    <property type="entry name" value="ARGININE-BINDING EXTRACELLULAR PROTEIN ARTP"/>
    <property type="match status" value="1"/>
</dbReference>
<evidence type="ECO:0000313" key="4">
    <source>
        <dbReference type="EMBL" id="KAE8126538.1"/>
    </source>
</evidence>
<dbReference type="InterPro" id="IPR001638">
    <property type="entry name" value="Solute-binding_3/MltF_N"/>
</dbReference>
<dbReference type="RefSeq" id="WP_152581643.1">
    <property type="nucleotide sequence ID" value="NZ_JAKVIV010000017.1"/>
</dbReference>
<evidence type="ECO:0000256" key="2">
    <source>
        <dbReference type="SAM" id="SignalP"/>
    </source>
</evidence>
<name>A0A5N6RYH8_9BIFI</name>
<dbReference type="AlphaFoldDB" id="A0A5N6RYH8"/>
<sequence>MACGRRRLQWHFRRMLCAALAVMLSAAAAGCGAAAGAAGEPDGPTISIGVALDEPGVGWLHDGEYSGFDVTVARYVAQALGYARKQVNFTQIRPVDASAALHSGEAQMLVTSMPMDGTQPKDVQGSRPYLLTQQDLLVRTGDRPAIAAPADLNGKIVCSARGSGAGARLREKAPGVIIRERESYQQCVTALLVGEADAVSADDAVLSGLAFSTGKGYLTLVGQPLGTVLRSVQVKAGEDELMSKINAVLDTMRKDGSLARALDAMRDATGYRGGSVPEIQR</sequence>
<dbReference type="SUPFAM" id="SSF53850">
    <property type="entry name" value="Periplasmic binding protein-like II"/>
    <property type="match status" value="1"/>
</dbReference>
<gene>
    <name evidence="4" type="ORF">DDE84_10445</name>
</gene>
<dbReference type="EMBL" id="QDAG01000012">
    <property type="protein sequence ID" value="KAE8126538.1"/>
    <property type="molecule type" value="Genomic_DNA"/>
</dbReference>
<dbReference type="OrthoDB" id="9807888at2"/>
<reference evidence="4 5" key="1">
    <citation type="submission" date="2018-04" db="EMBL/GenBank/DDBJ databases">
        <authorList>
            <person name="Eckel V.P."/>
            <person name="Vogel R.F."/>
        </authorList>
    </citation>
    <scope>NUCLEOTIDE SEQUENCE [LARGE SCALE GENOMIC DNA]</scope>
    <source>
        <strain evidence="5">TMW 2.1764</strain>
    </source>
</reference>
<evidence type="ECO:0000313" key="5">
    <source>
        <dbReference type="Proteomes" id="UP000325415"/>
    </source>
</evidence>
<proteinExistence type="predicted"/>
<accession>A0A5N6RYH8</accession>
<dbReference type="GeneID" id="78128096"/>
<protein>
    <submittedName>
        <fullName evidence="4">ABC transporter substrate-binding protein</fullName>
    </submittedName>
</protein>
<evidence type="ECO:0000259" key="3">
    <source>
        <dbReference type="SMART" id="SM00062"/>
    </source>
</evidence>
<evidence type="ECO:0000256" key="1">
    <source>
        <dbReference type="ARBA" id="ARBA00022729"/>
    </source>
</evidence>
<feature type="domain" description="Solute-binding protein family 3/N-terminal" evidence="3">
    <location>
        <begin position="45"/>
        <end position="269"/>
    </location>
</feature>